<evidence type="ECO:0000313" key="2">
    <source>
        <dbReference type="Proteomes" id="UP001200470"/>
    </source>
</evidence>
<accession>A0ABS9CH39</accession>
<protein>
    <submittedName>
        <fullName evidence="1">Uncharacterized protein</fullName>
    </submittedName>
</protein>
<dbReference type="RefSeq" id="WP_301638286.1">
    <property type="nucleotide sequence ID" value="NZ_JADYTN010000018.1"/>
</dbReference>
<dbReference type="Proteomes" id="UP001200470">
    <property type="component" value="Unassembled WGS sequence"/>
</dbReference>
<dbReference type="EMBL" id="JADYTN010000018">
    <property type="protein sequence ID" value="MCF2564170.1"/>
    <property type="molecule type" value="Genomic_DNA"/>
</dbReference>
<reference evidence="1 2" key="1">
    <citation type="submission" date="2020-12" db="EMBL/GenBank/DDBJ databases">
        <title>Whole genome sequences of gut porcine anaerobes.</title>
        <authorList>
            <person name="Kubasova T."/>
            <person name="Jahodarova E."/>
            <person name="Rychlik I."/>
        </authorList>
    </citation>
    <scope>NUCLEOTIDE SEQUENCE [LARGE SCALE GENOMIC DNA]</scope>
    <source>
        <strain evidence="1 2">An925</strain>
    </source>
</reference>
<evidence type="ECO:0000313" key="1">
    <source>
        <dbReference type="EMBL" id="MCF2564170.1"/>
    </source>
</evidence>
<proteinExistence type="predicted"/>
<keyword evidence="2" id="KW-1185">Reference proteome</keyword>
<name>A0ABS9CH39_9BACT</name>
<gene>
    <name evidence="1" type="ORF">I6E12_08605</name>
</gene>
<comment type="caution">
    <text evidence="1">The sequence shown here is derived from an EMBL/GenBank/DDBJ whole genome shotgun (WGS) entry which is preliminary data.</text>
</comment>
<sequence>MTMYVMSSGEGFEDYCLRTFKTMLHGEMFPYSLRETYHLVFDSWDEAVNEINEYGVEGYSYMESPDADDYLLSMCGFTRHVVMQDKSLQLLALFCDTTYRQQMTIFDIPVRFTTRCEKMANGKMGIVQIPIKDHLPKSPDARNDGFMSCCGDLYAKTCFDKFLQESGFTQSTAAVAASYGIPEEGLLCILNQNGIIKENEDDAGWELAEALKDSELIREKTGTDGMSEKQWTYKGQYYIWTLLTQNCSVRPCCDKIIHQEK</sequence>
<organism evidence="1 2">
    <name type="scientific">Xylanibacter brevis</name>
    <dbReference type="NCBI Taxonomy" id="83231"/>
    <lineage>
        <taxon>Bacteria</taxon>
        <taxon>Pseudomonadati</taxon>
        <taxon>Bacteroidota</taxon>
        <taxon>Bacteroidia</taxon>
        <taxon>Bacteroidales</taxon>
        <taxon>Prevotellaceae</taxon>
        <taxon>Xylanibacter</taxon>
    </lineage>
</organism>